<keyword evidence="1" id="KW-0472">Membrane</keyword>
<proteinExistence type="predicted"/>
<protein>
    <submittedName>
        <fullName evidence="2">Uncharacterized protein</fullName>
    </submittedName>
</protein>
<organism evidence="2 3">
    <name type="scientific">Pantoea latae</name>
    <dbReference type="NCBI Taxonomy" id="1964541"/>
    <lineage>
        <taxon>Bacteria</taxon>
        <taxon>Pseudomonadati</taxon>
        <taxon>Pseudomonadota</taxon>
        <taxon>Gammaproteobacteria</taxon>
        <taxon>Enterobacterales</taxon>
        <taxon>Erwiniaceae</taxon>
        <taxon>Pantoea</taxon>
    </lineage>
</organism>
<dbReference type="AlphaFoldDB" id="A0A1V9DQA3"/>
<reference evidence="2 3" key="1">
    <citation type="submission" date="2017-02" db="EMBL/GenBank/DDBJ databases">
        <title>Whole genome shotgun sequence of Pantoea agglomerans strain AS1 isolated from a cycad, Zamia floridana in Central Florida, USA.</title>
        <authorList>
            <person name="Lata P."/>
            <person name="Govindarajan S."/>
            <person name="Qi F."/>
            <person name="Li J.-L."/>
            <person name="Maurya S.K."/>
            <person name="Sahoo M.K."/>
        </authorList>
    </citation>
    <scope>NUCLEOTIDE SEQUENCE [LARGE SCALE GENOMIC DNA]</scope>
    <source>
        <strain evidence="2 3">AS1</strain>
    </source>
</reference>
<evidence type="ECO:0000256" key="1">
    <source>
        <dbReference type="SAM" id="Phobius"/>
    </source>
</evidence>
<comment type="caution">
    <text evidence="2">The sequence shown here is derived from an EMBL/GenBank/DDBJ whole genome shotgun (WGS) entry which is preliminary data.</text>
</comment>
<keyword evidence="1" id="KW-0812">Transmembrane</keyword>
<dbReference type="EMBL" id="MWUE01000004">
    <property type="protein sequence ID" value="OQP36027.1"/>
    <property type="molecule type" value="Genomic_DNA"/>
</dbReference>
<gene>
    <name evidence="2" type="ORF">B2J69_03240</name>
</gene>
<name>A0A1V9DQA3_9GAMM</name>
<sequence length="59" mass="6785">MCSNQLSYVAIFFRVTFIGVAGRIMRIELWSVNTFFADFRLRAPVCLACNQADELFGKF</sequence>
<evidence type="ECO:0000313" key="3">
    <source>
        <dbReference type="Proteomes" id="UP000192769"/>
    </source>
</evidence>
<keyword evidence="3" id="KW-1185">Reference proteome</keyword>
<accession>A0A1V9DQA3</accession>
<keyword evidence="1" id="KW-1133">Transmembrane helix</keyword>
<evidence type="ECO:0000313" key="2">
    <source>
        <dbReference type="EMBL" id="OQP36027.1"/>
    </source>
</evidence>
<feature type="transmembrane region" description="Helical" evidence="1">
    <location>
        <begin position="6"/>
        <end position="25"/>
    </location>
</feature>
<dbReference type="Proteomes" id="UP000192769">
    <property type="component" value="Unassembled WGS sequence"/>
</dbReference>